<dbReference type="Proteomes" id="UP001362999">
    <property type="component" value="Unassembled WGS sequence"/>
</dbReference>
<dbReference type="AlphaFoldDB" id="A0AAW0AFW0"/>
<comment type="caution">
    <text evidence="3">The sequence shown here is derived from an EMBL/GenBank/DDBJ whole genome shotgun (WGS) entry which is preliminary data.</text>
</comment>
<feature type="transmembrane region" description="Helical" evidence="2">
    <location>
        <begin position="51"/>
        <end position="73"/>
    </location>
</feature>
<evidence type="ECO:0000256" key="2">
    <source>
        <dbReference type="SAM" id="Phobius"/>
    </source>
</evidence>
<keyword evidence="2" id="KW-1133">Transmembrane helix</keyword>
<gene>
    <name evidence="3" type="ORF">R3P38DRAFT_3211577</name>
</gene>
<feature type="transmembrane region" description="Helical" evidence="2">
    <location>
        <begin position="319"/>
        <end position="344"/>
    </location>
</feature>
<keyword evidence="2" id="KW-0472">Membrane</keyword>
<proteinExistence type="predicted"/>
<sequence length="575" mass="61729">MTAIWTAAYQTAVHVRSIFDSSHHALTVVPPASPQHDDPFPMARLSPFSKAVPLIVVAVISLYLSPALINHIFGRPTPIAFALVSLTDGLEHVFVALALVNAGYVVWMTIYDMSSAMSATDVDVDEKTPDSYHLPLNAAAQDHQPPPPDAPPLPLGVHGASLSKRFGSMVVTIPLFGLLIDKYRDESLNAPSAVSREAALAAVVSLRKGLEALGGALMTTLVGGVLCILWDRFGMGKVGRGSGGDEGGSDVDDKLAMGSVHIERTSRRPFSLVPALGTSTPSSSSFSKPAAILLLIVLSLSVYLAPVLIDYIYGGPTPVAASFVWLAGLLDHGLAAFLVANAVYEARKILLERRRRISNPSAAPTPPTDDPETGMAPARSSPPLANRLLLLIFHLHLPLPSDQAHPQSLERRIGATHRHPPRRSCVLPRGVVRRCGVGDWGMQIRLRAWNGVFVGCRHDSLDMLDVPGVVDTTERATFLLHERHPSNAPPRARRLDAAGLVKRLLALILILVTSPTSFGLFLSICIPRHAATKNSPRSPNTPRAIPRFLSVGVVLLLARRRVRWCGCGHAGGDLD</sequence>
<evidence type="ECO:0000313" key="4">
    <source>
        <dbReference type="Proteomes" id="UP001362999"/>
    </source>
</evidence>
<feature type="transmembrane region" description="Helical" evidence="2">
    <location>
        <begin position="93"/>
        <end position="111"/>
    </location>
</feature>
<feature type="region of interest" description="Disordered" evidence="1">
    <location>
        <begin position="358"/>
        <end position="379"/>
    </location>
</feature>
<evidence type="ECO:0000256" key="1">
    <source>
        <dbReference type="SAM" id="MobiDB-lite"/>
    </source>
</evidence>
<dbReference type="EMBL" id="JAWWNJ010000069">
    <property type="protein sequence ID" value="KAK7007925.1"/>
    <property type="molecule type" value="Genomic_DNA"/>
</dbReference>
<reference evidence="3 4" key="1">
    <citation type="journal article" date="2024" name="J Genomics">
        <title>Draft genome sequencing and assembly of Favolaschia claudopus CIRM-BRFM 2984 isolated from oak limbs.</title>
        <authorList>
            <person name="Navarro D."/>
            <person name="Drula E."/>
            <person name="Chaduli D."/>
            <person name="Cazenave R."/>
            <person name="Ahrendt S."/>
            <person name="Wang J."/>
            <person name="Lipzen A."/>
            <person name="Daum C."/>
            <person name="Barry K."/>
            <person name="Grigoriev I.V."/>
            <person name="Favel A."/>
            <person name="Rosso M.N."/>
            <person name="Martin F."/>
        </authorList>
    </citation>
    <scope>NUCLEOTIDE SEQUENCE [LARGE SCALE GENOMIC DNA]</scope>
    <source>
        <strain evidence="3 4">CIRM-BRFM 2984</strain>
    </source>
</reference>
<feature type="transmembrane region" description="Helical" evidence="2">
    <location>
        <begin position="291"/>
        <end position="313"/>
    </location>
</feature>
<evidence type="ECO:0000313" key="3">
    <source>
        <dbReference type="EMBL" id="KAK7007925.1"/>
    </source>
</evidence>
<protein>
    <submittedName>
        <fullName evidence="3">Uncharacterized protein</fullName>
    </submittedName>
</protein>
<accession>A0AAW0AFW0</accession>
<keyword evidence="2" id="KW-0812">Transmembrane</keyword>
<keyword evidence="4" id="KW-1185">Reference proteome</keyword>
<organism evidence="3 4">
    <name type="scientific">Favolaschia claudopus</name>
    <dbReference type="NCBI Taxonomy" id="2862362"/>
    <lineage>
        <taxon>Eukaryota</taxon>
        <taxon>Fungi</taxon>
        <taxon>Dikarya</taxon>
        <taxon>Basidiomycota</taxon>
        <taxon>Agaricomycotina</taxon>
        <taxon>Agaricomycetes</taxon>
        <taxon>Agaricomycetidae</taxon>
        <taxon>Agaricales</taxon>
        <taxon>Marasmiineae</taxon>
        <taxon>Mycenaceae</taxon>
        <taxon>Favolaschia</taxon>
    </lineage>
</organism>
<name>A0AAW0AFW0_9AGAR</name>
<feature type="transmembrane region" description="Helical" evidence="2">
    <location>
        <begin position="504"/>
        <end position="524"/>
    </location>
</feature>